<dbReference type="OrthoDB" id="1817605at2"/>
<dbReference type="EMBL" id="FQZY01000050">
    <property type="protein sequence ID" value="SHK45213.1"/>
    <property type="molecule type" value="Genomic_DNA"/>
</dbReference>
<dbReference type="PANTHER" id="PTHR33490:SF6">
    <property type="entry name" value="SLL1049 PROTEIN"/>
    <property type="match status" value="1"/>
</dbReference>
<reference evidence="2 3" key="1">
    <citation type="submission" date="2016-11" db="EMBL/GenBank/DDBJ databases">
        <authorList>
            <person name="Jaros S."/>
            <person name="Januszkiewicz K."/>
            <person name="Wedrychowicz H."/>
        </authorList>
    </citation>
    <scope>NUCLEOTIDE SEQUENCE [LARGE SCALE GENOMIC DNA]</scope>
    <source>
        <strain evidence="2 3">DSM 15480</strain>
    </source>
</reference>
<accession>A0A1M6SKJ4</accession>
<dbReference type="STRING" id="1121950.SAMN02745243_02970"/>
<dbReference type="RefSeq" id="WP_073111854.1">
    <property type="nucleotide sequence ID" value="NZ_FQZY01000050.1"/>
</dbReference>
<dbReference type="PROSITE" id="PS51257">
    <property type="entry name" value="PROKAR_LIPOPROTEIN"/>
    <property type="match status" value="1"/>
</dbReference>
<evidence type="ECO:0000313" key="2">
    <source>
        <dbReference type="EMBL" id="SHK45213.1"/>
    </source>
</evidence>
<proteinExistence type="predicted"/>
<gene>
    <name evidence="2" type="ORF">SAMN02745243_02970</name>
</gene>
<feature type="domain" description="Transglutaminase-like" evidence="1">
    <location>
        <begin position="221"/>
        <end position="290"/>
    </location>
</feature>
<dbReference type="PANTHER" id="PTHR33490">
    <property type="entry name" value="BLR5614 PROTEIN-RELATED"/>
    <property type="match status" value="1"/>
</dbReference>
<evidence type="ECO:0000313" key="3">
    <source>
        <dbReference type="Proteomes" id="UP000184301"/>
    </source>
</evidence>
<dbReference type="SMART" id="SM00460">
    <property type="entry name" value="TGc"/>
    <property type="match status" value="1"/>
</dbReference>
<organism evidence="2 3">
    <name type="scientific">Hespellia stercorisuis DSM 15480</name>
    <dbReference type="NCBI Taxonomy" id="1121950"/>
    <lineage>
        <taxon>Bacteria</taxon>
        <taxon>Bacillati</taxon>
        <taxon>Bacillota</taxon>
        <taxon>Clostridia</taxon>
        <taxon>Lachnospirales</taxon>
        <taxon>Lachnospiraceae</taxon>
        <taxon>Hespellia</taxon>
    </lineage>
</organism>
<dbReference type="Proteomes" id="UP000184301">
    <property type="component" value="Unassembled WGS sequence"/>
</dbReference>
<protein>
    <submittedName>
        <fullName evidence="2">Transglutaminase-like superfamily protein</fullName>
    </submittedName>
</protein>
<dbReference type="InterPro" id="IPR002931">
    <property type="entry name" value="Transglutaminase-like"/>
</dbReference>
<dbReference type="AlphaFoldDB" id="A0A1M6SKJ4"/>
<dbReference type="Pfam" id="PF01841">
    <property type="entry name" value="Transglut_core"/>
    <property type="match status" value="1"/>
</dbReference>
<keyword evidence="3" id="KW-1185">Reference proteome</keyword>
<dbReference type="Gene3D" id="3.10.620.30">
    <property type="match status" value="1"/>
</dbReference>
<dbReference type="InterPro" id="IPR038765">
    <property type="entry name" value="Papain-like_cys_pep_sf"/>
</dbReference>
<dbReference type="SUPFAM" id="SSF54001">
    <property type="entry name" value="Cysteine proteinases"/>
    <property type="match status" value="1"/>
</dbReference>
<sequence length="315" mass="34317">MIANTRRSGFPLLVLLSLFFALLISGCGKSGSAGGGKDINDPGHPRTSTLNVLVPDPAGTTVYGNDFAAVDASNTSEGYVMVQYKGTSTKVKLQITTPDATVYSYSLSVGDYATFPLSGGSGSYHLDVLENAYDDLYAIVFSQDMDVTISDEFKPFLYPNQYVWFTPDSKAVAKTGELSDQSSSDLGYVQSVYEYVIKNISYDTKKAEDIPTNYIPDIDETLSSGKGICFDYASLMSAMLRCQGIPTRLEVGYSGEAYHAWISVYLKESGWVDNIIEFDGSSWSLMDPTLGANNKSSSVKKYIGDGSNYTVKYTY</sequence>
<name>A0A1M6SKJ4_9FIRM</name>
<evidence type="ECO:0000259" key="1">
    <source>
        <dbReference type="SMART" id="SM00460"/>
    </source>
</evidence>